<dbReference type="PANTHER" id="PTHR35361:SF1">
    <property type="entry name" value="OS08G0443700 PROTEIN"/>
    <property type="match status" value="1"/>
</dbReference>
<keyword evidence="3" id="KW-1185">Reference proteome</keyword>
<protein>
    <submittedName>
        <fullName evidence="2">Uncharacterized protein</fullName>
    </submittedName>
</protein>
<organism evidence="2 3">
    <name type="scientific">Mucor flavus</name>
    <dbReference type="NCBI Taxonomy" id="439312"/>
    <lineage>
        <taxon>Eukaryota</taxon>
        <taxon>Fungi</taxon>
        <taxon>Fungi incertae sedis</taxon>
        <taxon>Mucoromycota</taxon>
        <taxon>Mucoromycotina</taxon>
        <taxon>Mucoromycetes</taxon>
        <taxon>Mucorales</taxon>
        <taxon>Mucorineae</taxon>
        <taxon>Mucoraceae</taxon>
        <taxon>Mucor</taxon>
    </lineage>
</organism>
<feature type="region of interest" description="Disordered" evidence="1">
    <location>
        <begin position="96"/>
        <end position="157"/>
    </location>
</feature>
<evidence type="ECO:0000256" key="1">
    <source>
        <dbReference type="SAM" id="MobiDB-lite"/>
    </source>
</evidence>
<feature type="compositionally biased region" description="Basic residues" evidence="1">
    <location>
        <begin position="145"/>
        <end position="155"/>
    </location>
</feature>
<evidence type="ECO:0000313" key="2">
    <source>
        <dbReference type="EMBL" id="GAA5813899.1"/>
    </source>
</evidence>
<reference evidence="2 3" key="1">
    <citation type="submission" date="2024-04" db="EMBL/GenBank/DDBJ databases">
        <title>genome sequences of Mucor flavus KT1a and Helicostylum pulchrum KT1b strains isolated from the surface of a dry-aged beef.</title>
        <authorList>
            <person name="Toyotome T."/>
            <person name="Hosono M."/>
            <person name="Torimaru M."/>
            <person name="Fukuda K."/>
            <person name="Mikami N."/>
        </authorList>
    </citation>
    <scope>NUCLEOTIDE SEQUENCE [LARGE SCALE GENOMIC DNA]</scope>
    <source>
        <strain evidence="2 3">KT1a</strain>
    </source>
</reference>
<sequence>MSTKLVNVKAKNTHVVHLEKPTSVVKITNDKVKNQYHTNQKKKQQQQIKTTKVPIVIPKKTSASAPNTPQLQRRTVLPVKARRVERRKEIASMKIELSAASSESDDSSTCASSSSSSSSSTSLKKKKNNNKQRQSEQTIVVPVAQKKRNEQRRRSNSVIDIRSSVYAGPTFNNSPAPSALPMPAFSPTLVSIELLEREKLSRHSKDLMNILSPQPLKNDFDMDLSEIQRGLRSMLKI</sequence>
<dbReference type="InterPro" id="IPR028322">
    <property type="entry name" value="PNRC-like_rgn"/>
</dbReference>
<proteinExistence type="predicted"/>
<dbReference type="EMBL" id="BAABUK010000018">
    <property type="protein sequence ID" value="GAA5813899.1"/>
    <property type="molecule type" value="Genomic_DNA"/>
</dbReference>
<dbReference type="Proteomes" id="UP001473302">
    <property type="component" value="Unassembled WGS sequence"/>
</dbReference>
<dbReference type="Pfam" id="PF15365">
    <property type="entry name" value="PNRC"/>
    <property type="match status" value="1"/>
</dbReference>
<name>A0ABP9Z470_9FUNG</name>
<gene>
    <name evidence="2" type="ORF">MFLAVUS_007387</name>
</gene>
<evidence type="ECO:0000313" key="3">
    <source>
        <dbReference type="Proteomes" id="UP001473302"/>
    </source>
</evidence>
<comment type="caution">
    <text evidence="2">The sequence shown here is derived from an EMBL/GenBank/DDBJ whole genome shotgun (WGS) entry which is preliminary data.</text>
</comment>
<dbReference type="PANTHER" id="PTHR35361">
    <property type="entry name" value="OS08G0443700 PROTEIN"/>
    <property type="match status" value="1"/>
</dbReference>
<accession>A0ABP9Z470</accession>
<feature type="compositionally biased region" description="Low complexity" evidence="1">
    <location>
        <begin position="98"/>
        <end position="122"/>
    </location>
</feature>